<comment type="caution">
    <text evidence="2">The sequence shown here is derived from an EMBL/GenBank/DDBJ whole genome shotgun (WGS) entry which is preliminary data.</text>
</comment>
<reference evidence="2" key="2">
    <citation type="journal article" date="2014" name="ISME J.">
        <title>Microbial stratification in low pH oxic and suboxic macroscopic growths along an acid mine drainage.</title>
        <authorList>
            <person name="Mendez-Garcia C."/>
            <person name="Mesa V."/>
            <person name="Sprenger R.R."/>
            <person name="Richter M."/>
            <person name="Diez M.S."/>
            <person name="Solano J."/>
            <person name="Bargiela R."/>
            <person name="Golyshina O.V."/>
            <person name="Manteca A."/>
            <person name="Ramos J.L."/>
            <person name="Gallego J.R."/>
            <person name="Llorente I."/>
            <person name="Martins Dos Santos V.A."/>
            <person name="Jensen O.N."/>
            <person name="Pelaez A.I."/>
            <person name="Sanchez J."/>
            <person name="Ferrer M."/>
        </authorList>
    </citation>
    <scope>NUCLEOTIDE SEQUENCE</scope>
</reference>
<evidence type="ECO:0000313" key="2">
    <source>
        <dbReference type="EMBL" id="EQD38798.1"/>
    </source>
</evidence>
<reference evidence="2" key="1">
    <citation type="submission" date="2013-08" db="EMBL/GenBank/DDBJ databases">
        <authorList>
            <person name="Mendez C."/>
            <person name="Richter M."/>
            <person name="Ferrer M."/>
            <person name="Sanchez J."/>
        </authorList>
    </citation>
    <scope>NUCLEOTIDE SEQUENCE</scope>
</reference>
<dbReference type="InterPro" id="IPR018683">
    <property type="entry name" value="DUF2169"/>
</dbReference>
<feature type="non-terminal residue" evidence="2">
    <location>
        <position position="72"/>
    </location>
</feature>
<evidence type="ECO:0000259" key="1">
    <source>
        <dbReference type="Pfam" id="PF09937"/>
    </source>
</evidence>
<dbReference type="Pfam" id="PF09937">
    <property type="entry name" value="DUF2169"/>
    <property type="match status" value="1"/>
</dbReference>
<sequence length="72" mass="7873">MAVTQMVCFPFEAPDRPLTEPVMWTRIASELPKNTVFDAGIPKDRGELLLSARAHAPGGIPADIMRVRVRAG</sequence>
<feature type="domain" description="DUF2169" evidence="1">
    <location>
        <begin position="2"/>
        <end position="70"/>
    </location>
</feature>
<proteinExistence type="predicted"/>
<gene>
    <name evidence="2" type="ORF">B1B_15656</name>
</gene>
<dbReference type="AlphaFoldDB" id="T0Z0G6"/>
<organism evidence="2">
    <name type="scientific">mine drainage metagenome</name>
    <dbReference type="NCBI Taxonomy" id="410659"/>
    <lineage>
        <taxon>unclassified sequences</taxon>
        <taxon>metagenomes</taxon>
        <taxon>ecological metagenomes</taxon>
    </lineage>
</organism>
<accession>T0Z0G6</accession>
<protein>
    <recommendedName>
        <fullName evidence="1">DUF2169 domain-containing protein</fullName>
    </recommendedName>
</protein>
<name>T0Z0G6_9ZZZZ</name>
<dbReference type="EMBL" id="AUZY01010413">
    <property type="protein sequence ID" value="EQD38798.1"/>
    <property type="molecule type" value="Genomic_DNA"/>
</dbReference>